<dbReference type="InterPro" id="IPR000600">
    <property type="entry name" value="ROK"/>
</dbReference>
<gene>
    <name evidence="2" type="ORF">I8J30_24440</name>
</gene>
<comment type="similarity">
    <text evidence="1">Belongs to the ROK (NagC/XylR) family.</text>
</comment>
<evidence type="ECO:0000313" key="3">
    <source>
        <dbReference type="Proteomes" id="UP000673394"/>
    </source>
</evidence>
<keyword evidence="3" id="KW-1185">Reference proteome</keyword>
<dbReference type="CDD" id="cd23763">
    <property type="entry name" value="ASKHA_ATPase_ROK"/>
    <property type="match status" value="1"/>
</dbReference>
<protein>
    <submittedName>
        <fullName evidence="2">ROK family protein</fullName>
    </submittedName>
</protein>
<sequence>MERMAIGVDIGGTNLKMGLVSSRGQIIADYSIPLPLGEDNKADLAFISQQVANFILTLGTEKDRLAGVGIASPGIVDSGRGIVNDAVNLGWHQVPLAAIMQLFGVGNVIIGGGFSQADRILLDPVRKTVMERIPSSNMLNVHIAQAAFPTTAGIIGAAALLLSFENEVN</sequence>
<name>A0ABS5CJ80_9BACL</name>
<dbReference type="Pfam" id="PF00480">
    <property type="entry name" value="ROK"/>
    <property type="match status" value="1"/>
</dbReference>
<dbReference type="EMBL" id="JAGKSP010000013">
    <property type="protein sequence ID" value="MBP3965874.1"/>
    <property type="molecule type" value="Genomic_DNA"/>
</dbReference>
<proteinExistence type="inferred from homology"/>
<dbReference type="Proteomes" id="UP000673394">
    <property type="component" value="Unassembled WGS sequence"/>
</dbReference>
<accession>A0ABS5CJ80</accession>
<dbReference type="InterPro" id="IPR043129">
    <property type="entry name" value="ATPase_NBD"/>
</dbReference>
<organism evidence="2 3">
    <name type="scientific">Paenibacillus lignilyticus</name>
    <dbReference type="NCBI Taxonomy" id="1172615"/>
    <lineage>
        <taxon>Bacteria</taxon>
        <taxon>Bacillati</taxon>
        <taxon>Bacillota</taxon>
        <taxon>Bacilli</taxon>
        <taxon>Bacillales</taxon>
        <taxon>Paenibacillaceae</taxon>
        <taxon>Paenibacillus</taxon>
    </lineage>
</organism>
<dbReference type="RefSeq" id="WP_210662624.1">
    <property type="nucleotide sequence ID" value="NZ_JAGKSP010000013.1"/>
</dbReference>
<dbReference type="PANTHER" id="PTHR18964">
    <property type="entry name" value="ROK (REPRESSOR, ORF, KINASE) FAMILY"/>
    <property type="match status" value="1"/>
</dbReference>
<comment type="caution">
    <text evidence="2">The sequence shown here is derived from an EMBL/GenBank/DDBJ whole genome shotgun (WGS) entry which is preliminary data.</text>
</comment>
<evidence type="ECO:0000256" key="1">
    <source>
        <dbReference type="ARBA" id="ARBA00006479"/>
    </source>
</evidence>
<reference evidence="2 3" key="1">
    <citation type="submission" date="2021-04" db="EMBL/GenBank/DDBJ databases">
        <title>Paenibacillus sp. DLE-14 whole genome sequence.</title>
        <authorList>
            <person name="Ham Y.J."/>
        </authorList>
    </citation>
    <scope>NUCLEOTIDE SEQUENCE [LARGE SCALE GENOMIC DNA]</scope>
    <source>
        <strain evidence="2 3">DLE-14</strain>
    </source>
</reference>
<dbReference type="Gene3D" id="3.30.420.40">
    <property type="match status" value="3"/>
</dbReference>
<dbReference type="PANTHER" id="PTHR18964:SF149">
    <property type="entry name" value="BIFUNCTIONAL UDP-N-ACETYLGLUCOSAMINE 2-EPIMERASE_N-ACETYLMANNOSAMINE KINASE"/>
    <property type="match status" value="1"/>
</dbReference>
<evidence type="ECO:0000313" key="2">
    <source>
        <dbReference type="EMBL" id="MBP3965874.1"/>
    </source>
</evidence>
<dbReference type="SUPFAM" id="SSF53067">
    <property type="entry name" value="Actin-like ATPase domain"/>
    <property type="match status" value="2"/>
</dbReference>